<gene>
    <name evidence="2" type="ORF">Taro_039667</name>
</gene>
<keyword evidence="3" id="KW-1185">Reference proteome</keyword>
<protein>
    <submittedName>
        <fullName evidence="2">Uncharacterized protein</fullName>
    </submittedName>
</protein>
<dbReference type="AlphaFoldDB" id="A0A843W9W4"/>
<feature type="region of interest" description="Disordered" evidence="1">
    <location>
        <begin position="14"/>
        <end position="35"/>
    </location>
</feature>
<organism evidence="2 3">
    <name type="scientific">Colocasia esculenta</name>
    <name type="common">Wild taro</name>
    <name type="synonym">Arum esculentum</name>
    <dbReference type="NCBI Taxonomy" id="4460"/>
    <lineage>
        <taxon>Eukaryota</taxon>
        <taxon>Viridiplantae</taxon>
        <taxon>Streptophyta</taxon>
        <taxon>Embryophyta</taxon>
        <taxon>Tracheophyta</taxon>
        <taxon>Spermatophyta</taxon>
        <taxon>Magnoliopsida</taxon>
        <taxon>Liliopsida</taxon>
        <taxon>Araceae</taxon>
        <taxon>Aroideae</taxon>
        <taxon>Colocasieae</taxon>
        <taxon>Colocasia</taxon>
    </lineage>
</organism>
<evidence type="ECO:0000256" key="1">
    <source>
        <dbReference type="SAM" id="MobiDB-lite"/>
    </source>
</evidence>
<dbReference type="EMBL" id="NMUH01003721">
    <property type="protein sequence ID" value="MQM06832.1"/>
    <property type="molecule type" value="Genomic_DNA"/>
</dbReference>
<dbReference type="Proteomes" id="UP000652761">
    <property type="component" value="Unassembled WGS sequence"/>
</dbReference>
<comment type="caution">
    <text evidence="2">The sequence shown here is derived from an EMBL/GenBank/DDBJ whole genome shotgun (WGS) entry which is preliminary data.</text>
</comment>
<evidence type="ECO:0000313" key="3">
    <source>
        <dbReference type="Proteomes" id="UP000652761"/>
    </source>
</evidence>
<accession>A0A843W9W4</accession>
<name>A0A843W9W4_COLES</name>
<sequence>MLFDPLTPFPNHHPINPFEKLSASKGVEERERRKKNGSRMLASCDRLGFFNARSSCCKIPALCVSVGYPCGVSNDCGACSVPGAVLPLPHSLLHSSEPANRPNDLKHMLLAAAAAAAVGFWRRCALLRPAAAQIGAPLAQQVVDPPLLDALRWIGAPGFT</sequence>
<proteinExistence type="predicted"/>
<reference evidence="2" key="1">
    <citation type="submission" date="2017-07" db="EMBL/GenBank/DDBJ databases">
        <title>Taro Niue Genome Assembly and Annotation.</title>
        <authorList>
            <person name="Atibalentja N."/>
            <person name="Keating K."/>
            <person name="Fields C.J."/>
        </authorList>
    </citation>
    <scope>NUCLEOTIDE SEQUENCE</scope>
    <source>
        <strain evidence="2">Niue_2</strain>
        <tissue evidence="2">Leaf</tissue>
    </source>
</reference>
<evidence type="ECO:0000313" key="2">
    <source>
        <dbReference type="EMBL" id="MQM06832.1"/>
    </source>
</evidence>